<proteinExistence type="predicted"/>
<organism evidence="2 3">
    <name type="scientific">Cloacibacillus porcorum</name>
    <dbReference type="NCBI Taxonomy" id="1197717"/>
    <lineage>
        <taxon>Bacteria</taxon>
        <taxon>Thermotogati</taxon>
        <taxon>Synergistota</taxon>
        <taxon>Synergistia</taxon>
        <taxon>Synergistales</taxon>
        <taxon>Synergistaceae</taxon>
        <taxon>Cloacibacillus</taxon>
    </lineage>
</organism>
<dbReference type="KEGG" id="cpor:BED41_03340"/>
<sequence>MGASFTYNPSFGVKITVGLPRHVGRDVGFEICDAIDALIEERWGQGQRSSIRPSETASYPSIEPETTKSPAERTALKGGAMPEMRFVPWPESGPVTLNMVVKAWDIGKSTFRKRVAEGRIAMPEVIEGRSGSDENVWAAEKITSQLKALGIIRRYEAID</sequence>
<evidence type="ECO:0000313" key="3">
    <source>
        <dbReference type="Proteomes" id="UP000093044"/>
    </source>
</evidence>
<dbReference type="OrthoDB" id="9991631at2"/>
<accession>A0A1B2I2M1</accession>
<keyword evidence="3" id="KW-1185">Reference proteome</keyword>
<dbReference type="Proteomes" id="UP000093044">
    <property type="component" value="Chromosome"/>
</dbReference>
<feature type="region of interest" description="Disordered" evidence="1">
    <location>
        <begin position="45"/>
        <end position="73"/>
    </location>
</feature>
<feature type="compositionally biased region" description="Polar residues" evidence="1">
    <location>
        <begin position="46"/>
        <end position="59"/>
    </location>
</feature>
<dbReference type="EMBL" id="CP016757">
    <property type="protein sequence ID" value="ANZ44206.1"/>
    <property type="molecule type" value="Genomic_DNA"/>
</dbReference>
<dbReference type="RefSeq" id="WP_066743097.1">
    <property type="nucleotide sequence ID" value="NZ_CP016757.1"/>
</dbReference>
<reference evidence="2" key="1">
    <citation type="submission" date="2016-08" db="EMBL/GenBank/DDBJ databases">
        <title>Complete genome of Cloacibacillus porcorum.</title>
        <authorList>
            <person name="Looft T."/>
            <person name="Bayles D.O."/>
            <person name="Alt D.P."/>
        </authorList>
    </citation>
    <scope>NUCLEOTIDE SEQUENCE [LARGE SCALE GENOMIC DNA]</scope>
    <source>
        <strain evidence="2">CL-84</strain>
    </source>
</reference>
<protein>
    <submittedName>
        <fullName evidence="2">Uncharacterized protein</fullName>
    </submittedName>
</protein>
<evidence type="ECO:0000256" key="1">
    <source>
        <dbReference type="SAM" id="MobiDB-lite"/>
    </source>
</evidence>
<evidence type="ECO:0000313" key="2">
    <source>
        <dbReference type="EMBL" id="ANZ44206.1"/>
    </source>
</evidence>
<gene>
    <name evidence="2" type="ORF">BED41_03340</name>
</gene>
<name>A0A1B2I2M1_9BACT</name>
<dbReference type="STRING" id="1197717.BED41_03340"/>
<dbReference type="GeneID" id="83056887"/>
<dbReference type="AlphaFoldDB" id="A0A1B2I2M1"/>